<gene>
    <name evidence="9 11" type="primary">lnt</name>
    <name evidence="11" type="ORF">GCM10011349_00310</name>
</gene>
<feature type="transmembrane region" description="Helical" evidence="9">
    <location>
        <begin position="534"/>
        <end position="556"/>
    </location>
</feature>
<dbReference type="SUPFAM" id="SSF56317">
    <property type="entry name" value="Carbon-nitrogen hydrolase"/>
    <property type="match status" value="1"/>
</dbReference>
<evidence type="ECO:0000259" key="10">
    <source>
        <dbReference type="PROSITE" id="PS50263"/>
    </source>
</evidence>
<dbReference type="Gene3D" id="3.60.110.10">
    <property type="entry name" value="Carbon-nitrogen hydrolase"/>
    <property type="match status" value="1"/>
</dbReference>
<dbReference type="Pfam" id="PF00795">
    <property type="entry name" value="CN_hydrolase"/>
    <property type="match status" value="1"/>
</dbReference>
<keyword evidence="8 9" id="KW-0012">Acyltransferase</keyword>
<accession>A0ABQ2J7F8</accession>
<comment type="pathway">
    <text evidence="9">Protein modification; lipoprotein biosynthesis (N-acyl transfer).</text>
</comment>
<sequence length="561" mass="61077">MAGQVYIPAPMQSDRRLPVFAQTLNRIWRSPRIAAIVAGALAACGFQPLSLWPLTLFAVAWLIELVMRTGRGRDAFLIGWFFGLGHFTLGNNWIATAFTYQANLPAWLGGIAVVLLSLYLALFPALAALAAWSIVRPDRMTTRRTAFVALVFAFASAWIVTEWLRAWVFSGFAWNPLGVALLGQFETRGLALLTPWIGTYGLSGVLVLLAGVPGVVARLIGGSRSPARWLWAAPALALAAGLTALMALPDPWVKRDEGATRFTLVQPDLPQEIIDDPRYFEENFIKLAKLSLPRSRGEKRVVFWPESGLGDYLRDGYPRYLYRLYTYGADPVIARGRIGSVIGPYGLLLTGAVDLVVENGDGVAARNSVTAINGKGDILAGYSKAHLVPFGEYLPLRWLLEPLGASRFVAGSLDFWPGPGPRTFDFGTLGEVGVQICYEIVFSGEVVDPLNRPDYIYNPSNDGWFGAWGPPQHLAQARMRAMEEGLPVMRSTTTGISAVIDADGIVRSSLARRTAGRIDGRIPPPHEPTLFARYGNALSLALAALIALMAISMVALGRRGR</sequence>
<keyword evidence="7 9" id="KW-0472">Membrane</keyword>
<evidence type="ECO:0000256" key="1">
    <source>
        <dbReference type="ARBA" id="ARBA00004651"/>
    </source>
</evidence>
<feature type="transmembrane region" description="Helical" evidence="9">
    <location>
        <begin position="33"/>
        <end position="63"/>
    </location>
</feature>
<dbReference type="NCBIfam" id="TIGR00546">
    <property type="entry name" value="lnt"/>
    <property type="match status" value="1"/>
</dbReference>
<dbReference type="PANTHER" id="PTHR38686">
    <property type="entry name" value="APOLIPOPROTEIN N-ACYLTRANSFERASE"/>
    <property type="match status" value="1"/>
</dbReference>
<feature type="transmembrane region" description="Helical" evidence="9">
    <location>
        <begin position="147"/>
        <end position="168"/>
    </location>
</feature>
<feature type="transmembrane region" description="Helical" evidence="9">
    <location>
        <begin position="229"/>
        <end position="248"/>
    </location>
</feature>
<keyword evidence="6 9" id="KW-1133">Transmembrane helix</keyword>
<comment type="function">
    <text evidence="9">Catalyzes the phospholipid dependent N-acylation of the N-terminal cysteine of apolipoprotein, the last step in lipoprotein maturation.</text>
</comment>
<keyword evidence="12" id="KW-1185">Reference proteome</keyword>
<comment type="catalytic activity">
    <reaction evidence="9">
        <text>N-terminal S-1,2-diacyl-sn-glyceryl-L-cysteinyl-[lipoprotein] + a glycerophospholipid = N-acyl-S-1,2-diacyl-sn-glyceryl-L-cysteinyl-[lipoprotein] + a 2-acyl-sn-glycero-3-phospholipid + H(+)</text>
        <dbReference type="Rhea" id="RHEA:48228"/>
        <dbReference type="Rhea" id="RHEA-COMP:14681"/>
        <dbReference type="Rhea" id="RHEA-COMP:14684"/>
        <dbReference type="ChEBI" id="CHEBI:15378"/>
        <dbReference type="ChEBI" id="CHEBI:136912"/>
        <dbReference type="ChEBI" id="CHEBI:140656"/>
        <dbReference type="ChEBI" id="CHEBI:140657"/>
        <dbReference type="ChEBI" id="CHEBI:140660"/>
        <dbReference type="EC" id="2.3.1.269"/>
    </reaction>
</comment>
<feature type="transmembrane region" description="Helical" evidence="9">
    <location>
        <begin position="106"/>
        <end position="135"/>
    </location>
</feature>
<evidence type="ECO:0000256" key="6">
    <source>
        <dbReference type="ARBA" id="ARBA00022989"/>
    </source>
</evidence>
<dbReference type="Proteomes" id="UP000605099">
    <property type="component" value="Unassembled WGS sequence"/>
</dbReference>
<dbReference type="HAMAP" id="MF_01148">
    <property type="entry name" value="Lnt"/>
    <property type="match status" value="1"/>
</dbReference>
<evidence type="ECO:0000256" key="5">
    <source>
        <dbReference type="ARBA" id="ARBA00022692"/>
    </source>
</evidence>
<name>A0ABQ2J7F8_9SPHN</name>
<organism evidence="11 12">
    <name type="scientific">Novosphingobium indicum</name>
    <dbReference type="NCBI Taxonomy" id="462949"/>
    <lineage>
        <taxon>Bacteria</taxon>
        <taxon>Pseudomonadati</taxon>
        <taxon>Pseudomonadota</taxon>
        <taxon>Alphaproteobacteria</taxon>
        <taxon>Sphingomonadales</taxon>
        <taxon>Sphingomonadaceae</taxon>
        <taxon>Novosphingobium</taxon>
    </lineage>
</organism>
<evidence type="ECO:0000256" key="4">
    <source>
        <dbReference type="ARBA" id="ARBA00022679"/>
    </source>
</evidence>
<protein>
    <recommendedName>
        <fullName evidence="9">Apolipoprotein N-acyltransferase</fullName>
        <shortName evidence="9">ALP N-acyltransferase</shortName>
        <ecNumber evidence="9">2.3.1.269</ecNumber>
    </recommendedName>
</protein>
<dbReference type="InterPro" id="IPR003010">
    <property type="entry name" value="C-N_Hydrolase"/>
</dbReference>
<dbReference type="Pfam" id="PF20154">
    <property type="entry name" value="LNT_N"/>
    <property type="match status" value="1"/>
</dbReference>
<evidence type="ECO:0000256" key="3">
    <source>
        <dbReference type="ARBA" id="ARBA00022475"/>
    </source>
</evidence>
<evidence type="ECO:0000256" key="9">
    <source>
        <dbReference type="HAMAP-Rule" id="MF_01148"/>
    </source>
</evidence>
<evidence type="ECO:0000313" key="12">
    <source>
        <dbReference type="Proteomes" id="UP000605099"/>
    </source>
</evidence>
<dbReference type="EMBL" id="BMLK01000001">
    <property type="protein sequence ID" value="GGN39906.1"/>
    <property type="molecule type" value="Genomic_DNA"/>
</dbReference>
<comment type="caution">
    <text evidence="11">The sequence shown here is derived from an EMBL/GenBank/DDBJ whole genome shotgun (WGS) entry which is preliminary data.</text>
</comment>
<dbReference type="InterPro" id="IPR036526">
    <property type="entry name" value="C-N_Hydrolase_sf"/>
</dbReference>
<comment type="similarity">
    <text evidence="2 9">Belongs to the CN hydrolase family. Apolipoprotein N-acyltransferase subfamily.</text>
</comment>
<keyword evidence="5 9" id="KW-0812">Transmembrane</keyword>
<dbReference type="PROSITE" id="PS50263">
    <property type="entry name" value="CN_HYDROLASE"/>
    <property type="match status" value="1"/>
</dbReference>
<keyword evidence="3 9" id="KW-1003">Cell membrane</keyword>
<dbReference type="InterPro" id="IPR004563">
    <property type="entry name" value="Apolipo_AcylTrfase"/>
</dbReference>
<evidence type="ECO:0000256" key="8">
    <source>
        <dbReference type="ARBA" id="ARBA00023315"/>
    </source>
</evidence>
<comment type="subcellular location">
    <subcellularLocation>
        <location evidence="1 9">Cell membrane</location>
        <topology evidence="1 9">Multi-pass membrane protein</topology>
    </subcellularLocation>
</comment>
<dbReference type="PANTHER" id="PTHR38686:SF1">
    <property type="entry name" value="APOLIPOPROTEIN N-ACYLTRANSFERASE"/>
    <property type="match status" value="1"/>
</dbReference>
<feature type="transmembrane region" description="Helical" evidence="9">
    <location>
        <begin position="197"/>
        <end position="217"/>
    </location>
</feature>
<feature type="domain" description="CN hydrolase" evidence="10">
    <location>
        <begin position="265"/>
        <end position="524"/>
    </location>
</feature>
<evidence type="ECO:0000256" key="7">
    <source>
        <dbReference type="ARBA" id="ARBA00023136"/>
    </source>
</evidence>
<keyword evidence="4 9" id="KW-0808">Transferase</keyword>
<evidence type="ECO:0000313" key="11">
    <source>
        <dbReference type="EMBL" id="GGN39906.1"/>
    </source>
</evidence>
<reference evidence="12" key="1">
    <citation type="journal article" date="2019" name="Int. J. Syst. Evol. Microbiol.">
        <title>The Global Catalogue of Microorganisms (GCM) 10K type strain sequencing project: providing services to taxonomists for standard genome sequencing and annotation.</title>
        <authorList>
            <consortium name="The Broad Institute Genomics Platform"/>
            <consortium name="The Broad Institute Genome Sequencing Center for Infectious Disease"/>
            <person name="Wu L."/>
            <person name="Ma J."/>
        </authorList>
    </citation>
    <scope>NUCLEOTIDE SEQUENCE [LARGE SCALE GENOMIC DNA]</scope>
    <source>
        <strain evidence="12">CGMCC 1.6784</strain>
    </source>
</reference>
<dbReference type="InterPro" id="IPR045378">
    <property type="entry name" value="LNT_N"/>
</dbReference>
<dbReference type="EC" id="2.3.1.269" evidence="9"/>
<evidence type="ECO:0000256" key="2">
    <source>
        <dbReference type="ARBA" id="ARBA00010065"/>
    </source>
</evidence>
<feature type="transmembrane region" description="Helical" evidence="9">
    <location>
        <begin position="75"/>
        <end position="94"/>
    </location>
</feature>
<dbReference type="CDD" id="cd07571">
    <property type="entry name" value="ALP_N-acyl_transferase"/>
    <property type="match status" value="1"/>
</dbReference>
<proteinExistence type="inferred from homology"/>